<dbReference type="InterPro" id="IPR011256">
    <property type="entry name" value="Reg_factor_effector_dom_sf"/>
</dbReference>
<evidence type="ECO:0000256" key="1">
    <source>
        <dbReference type="ARBA" id="ARBA00009817"/>
    </source>
</evidence>
<comment type="caution">
    <text evidence="2">The sequence shown here is derived from an EMBL/GenBank/DDBJ whole genome shotgun (WGS) entry which is preliminary data.</text>
</comment>
<accession>A0A6A6MN98</accession>
<dbReference type="EMBL" id="JAAGAX010000005">
    <property type="protein sequence ID" value="KAF2314467.1"/>
    <property type="molecule type" value="Genomic_DNA"/>
</dbReference>
<sequence>MKTVTGKIVSSTPVPIYKAASIISNFASSETGASQAVNAYLRRATAAFDELARLHPKPDRKKHKKRRKHRWDATVTVTGEIPAVMLTGYLTTLEGRIIMEKKKKRKEMTGQVITEILPSDGPFCEPSFTVNFYVPKENPPSAEGLHVQRWNREIQWISCRFKCWRGSCCLAGTVWAAAIEESRGADATSAYTVEHYNSPFEFDHRINGTWILFDIDDELTI</sequence>
<dbReference type="InterPro" id="IPR006917">
    <property type="entry name" value="SOUL_heme-bd"/>
</dbReference>
<dbReference type="Gene3D" id="3.20.80.10">
    <property type="entry name" value="Regulatory factor, effector binding domain"/>
    <property type="match status" value="1"/>
</dbReference>
<keyword evidence="3" id="KW-1185">Reference proteome</keyword>
<evidence type="ECO:0000313" key="2">
    <source>
        <dbReference type="EMBL" id="KAF2314467.1"/>
    </source>
</evidence>
<protein>
    <submittedName>
        <fullName evidence="2">Uncharacterized protein</fullName>
    </submittedName>
</protein>
<reference evidence="2 3" key="1">
    <citation type="journal article" date="2020" name="Mol. Plant">
        <title>The Chromosome-Based Rubber Tree Genome Provides New Insights into Spurge Genome Evolution and Rubber Biosynthesis.</title>
        <authorList>
            <person name="Liu J."/>
            <person name="Shi C."/>
            <person name="Shi C.C."/>
            <person name="Li W."/>
            <person name="Zhang Q.J."/>
            <person name="Zhang Y."/>
            <person name="Li K."/>
            <person name="Lu H.F."/>
            <person name="Shi C."/>
            <person name="Zhu S.T."/>
            <person name="Xiao Z.Y."/>
            <person name="Nan H."/>
            <person name="Yue Y."/>
            <person name="Zhu X.G."/>
            <person name="Wu Y."/>
            <person name="Hong X.N."/>
            <person name="Fan G.Y."/>
            <person name="Tong Y."/>
            <person name="Zhang D."/>
            <person name="Mao C.L."/>
            <person name="Liu Y.L."/>
            <person name="Hao S.J."/>
            <person name="Liu W.Q."/>
            <person name="Lv M.Q."/>
            <person name="Zhang H.B."/>
            <person name="Liu Y."/>
            <person name="Hu-Tang G.R."/>
            <person name="Wang J.P."/>
            <person name="Wang J.H."/>
            <person name="Sun Y.H."/>
            <person name="Ni S.B."/>
            <person name="Chen W.B."/>
            <person name="Zhang X.C."/>
            <person name="Jiao Y.N."/>
            <person name="Eichler E.E."/>
            <person name="Li G.H."/>
            <person name="Liu X."/>
            <person name="Gao L.Z."/>
        </authorList>
    </citation>
    <scope>NUCLEOTIDE SEQUENCE [LARGE SCALE GENOMIC DNA]</scope>
    <source>
        <strain evidence="3">cv. GT1</strain>
        <tissue evidence="2">Leaf</tissue>
    </source>
</reference>
<dbReference type="SUPFAM" id="SSF55136">
    <property type="entry name" value="Probable bacterial effector-binding domain"/>
    <property type="match status" value="1"/>
</dbReference>
<dbReference type="AlphaFoldDB" id="A0A6A6MN98"/>
<comment type="similarity">
    <text evidence="1">Belongs to the HEBP family.</text>
</comment>
<proteinExistence type="inferred from homology"/>
<gene>
    <name evidence="2" type="ORF">GH714_026768</name>
</gene>
<dbReference type="PANTHER" id="PTHR48227:SF1">
    <property type="entry name" value="DNA LIGASE 1-LIKE"/>
    <property type="match status" value="1"/>
</dbReference>
<name>A0A6A6MN98_HEVBR</name>
<evidence type="ECO:0000313" key="3">
    <source>
        <dbReference type="Proteomes" id="UP000467840"/>
    </source>
</evidence>
<dbReference type="PANTHER" id="PTHR48227">
    <property type="entry name" value="DNA TOPOISOMERASE 1-LIKE"/>
    <property type="match status" value="1"/>
</dbReference>
<dbReference type="Pfam" id="PF04832">
    <property type="entry name" value="SOUL"/>
    <property type="match status" value="1"/>
</dbReference>
<organism evidence="2 3">
    <name type="scientific">Hevea brasiliensis</name>
    <name type="common">Para rubber tree</name>
    <name type="synonym">Siphonia brasiliensis</name>
    <dbReference type="NCBI Taxonomy" id="3981"/>
    <lineage>
        <taxon>Eukaryota</taxon>
        <taxon>Viridiplantae</taxon>
        <taxon>Streptophyta</taxon>
        <taxon>Embryophyta</taxon>
        <taxon>Tracheophyta</taxon>
        <taxon>Spermatophyta</taxon>
        <taxon>Magnoliopsida</taxon>
        <taxon>eudicotyledons</taxon>
        <taxon>Gunneridae</taxon>
        <taxon>Pentapetalae</taxon>
        <taxon>rosids</taxon>
        <taxon>fabids</taxon>
        <taxon>Malpighiales</taxon>
        <taxon>Euphorbiaceae</taxon>
        <taxon>Crotonoideae</taxon>
        <taxon>Micrandreae</taxon>
        <taxon>Hevea</taxon>
    </lineage>
</organism>
<dbReference type="Proteomes" id="UP000467840">
    <property type="component" value="Chromosome 15"/>
</dbReference>